<feature type="transmembrane region" description="Helical" evidence="7">
    <location>
        <begin position="6"/>
        <end position="31"/>
    </location>
</feature>
<comment type="caution">
    <text evidence="7">Lacks conserved residue(s) required for the propagation of feature annotation.</text>
</comment>
<proteinExistence type="inferred from homology"/>
<dbReference type="AlphaFoldDB" id="A0A0C1F6T3"/>
<keyword evidence="9" id="KW-1185">Reference proteome</keyword>
<feature type="transmembrane region" description="Helical" evidence="7">
    <location>
        <begin position="114"/>
        <end position="135"/>
    </location>
</feature>
<feature type="transmembrane region" description="Helical" evidence="7">
    <location>
        <begin position="147"/>
        <end position="170"/>
    </location>
</feature>
<evidence type="ECO:0000256" key="7">
    <source>
        <dbReference type="RuleBase" id="RU362048"/>
    </source>
</evidence>
<feature type="transmembrane region" description="Helical" evidence="7">
    <location>
        <begin position="190"/>
        <end position="215"/>
    </location>
</feature>
<comment type="subcellular location">
    <subcellularLocation>
        <location evidence="1 7">Cell membrane</location>
        <topology evidence="1 7">Multi-pass membrane protein</topology>
    </subcellularLocation>
</comment>
<evidence type="ECO:0000256" key="2">
    <source>
        <dbReference type="ARBA" id="ARBA00009784"/>
    </source>
</evidence>
<evidence type="ECO:0000256" key="6">
    <source>
        <dbReference type="ARBA" id="ARBA00023136"/>
    </source>
</evidence>
<dbReference type="PANTHER" id="PTHR33508">
    <property type="entry name" value="UPF0056 MEMBRANE PROTEIN YHCE"/>
    <property type="match status" value="1"/>
</dbReference>
<evidence type="ECO:0000313" key="8">
    <source>
        <dbReference type="EMBL" id="KIA88897.1"/>
    </source>
</evidence>
<sequence length="222" mass="24583">MHLIFIGFIALFPVINPLGSAFIVSPYFSGLNRQERLNAIKRISLYAFSICLFTLIIGHWILQLFGITIPIIQLAGGILICKTGWEFLSPQKQDPTEVIPTDAQYLSHELENKLFFPITFPITTGAGTIAVLFTLSAHGASKNISQYLINNSAIMIAVSALCVLVFICYLNANRLIQYLGSQREKIINSIMAFLIFCVGLQIAVEGITQLILQIIKALHQAN</sequence>
<organism evidence="8 9">
    <name type="scientific">Kaistella jeonii</name>
    <dbReference type="NCBI Taxonomy" id="266749"/>
    <lineage>
        <taxon>Bacteria</taxon>
        <taxon>Pseudomonadati</taxon>
        <taxon>Bacteroidota</taxon>
        <taxon>Flavobacteriia</taxon>
        <taxon>Flavobacteriales</taxon>
        <taxon>Weeksellaceae</taxon>
        <taxon>Chryseobacterium group</taxon>
        <taxon>Kaistella</taxon>
    </lineage>
</organism>
<name>A0A0C1F6T3_9FLAO</name>
<evidence type="ECO:0000313" key="9">
    <source>
        <dbReference type="Proteomes" id="UP000031473"/>
    </source>
</evidence>
<dbReference type="STRING" id="266749.SAMN05421876_11918"/>
<dbReference type="InterPro" id="IPR002771">
    <property type="entry name" value="Multi_antbiot-R_MarC"/>
</dbReference>
<feature type="transmembrane region" description="Helical" evidence="7">
    <location>
        <begin position="43"/>
        <end position="61"/>
    </location>
</feature>
<dbReference type="Pfam" id="PF01914">
    <property type="entry name" value="MarC"/>
    <property type="match status" value="1"/>
</dbReference>
<evidence type="ECO:0000256" key="3">
    <source>
        <dbReference type="ARBA" id="ARBA00022475"/>
    </source>
</evidence>
<evidence type="ECO:0000256" key="5">
    <source>
        <dbReference type="ARBA" id="ARBA00022989"/>
    </source>
</evidence>
<evidence type="ECO:0000256" key="4">
    <source>
        <dbReference type="ARBA" id="ARBA00022692"/>
    </source>
</evidence>
<keyword evidence="4 7" id="KW-0812">Transmembrane</keyword>
<dbReference type="NCBIfam" id="TIGR00427">
    <property type="entry name" value="NAAT family transporter"/>
    <property type="match status" value="1"/>
</dbReference>
<dbReference type="GO" id="GO:0005886">
    <property type="term" value="C:plasma membrane"/>
    <property type="evidence" value="ECO:0007669"/>
    <property type="project" value="UniProtKB-SubCell"/>
</dbReference>
<evidence type="ECO:0000256" key="1">
    <source>
        <dbReference type="ARBA" id="ARBA00004651"/>
    </source>
</evidence>
<comment type="caution">
    <text evidence="8">The sequence shown here is derived from an EMBL/GenBank/DDBJ whole genome shotgun (WGS) entry which is preliminary data.</text>
</comment>
<comment type="similarity">
    <text evidence="2 7">Belongs to the UPF0056 (MarC) family.</text>
</comment>
<gene>
    <name evidence="8" type="ORF">OA86_08875</name>
</gene>
<accession>A0A0C1F6T3</accession>
<keyword evidence="5 7" id="KW-1133">Transmembrane helix</keyword>
<protein>
    <recommendedName>
        <fullName evidence="7">UPF0056 membrane protein</fullName>
    </recommendedName>
</protein>
<reference evidence="8 9" key="1">
    <citation type="submission" date="2014-10" db="EMBL/GenBank/DDBJ databases">
        <title>Kaistella jeonii genome.</title>
        <authorList>
            <person name="Clayton J.T."/>
            <person name="Newman J.D."/>
        </authorList>
    </citation>
    <scope>NUCLEOTIDE SEQUENCE [LARGE SCALE GENOMIC DNA]</scope>
    <source>
        <strain evidence="8 9">DSM 17048</strain>
    </source>
</reference>
<dbReference type="PANTHER" id="PTHR33508:SF1">
    <property type="entry name" value="UPF0056 MEMBRANE PROTEIN YHCE"/>
    <property type="match status" value="1"/>
</dbReference>
<dbReference type="EMBL" id="JSYL01000005">
    <property type="protein sequence ID" value="KIA88897.1"/>
    <property type="molecule type" value="Genomic_DNA"/>
</dbReference>
<keyword evidence="6 7" id="KW-0472">Membrane</keyword>
<keyword evidence="3" id="KW-1003">Cell membrane</keyword>
<dbReference type="Proteomes" id="UP000031473">
    <property type="component" value="Unassembled WGS sequence"/>
</dbReference>